<proteinExistence type="predicted"/>
<keyword evidence="2" id="KW-1133">Transmembrane helix</keyword>
<sequence length="226" mass="22868">MTTDPDHRPGPEEDIPSRHLQIATVAAGGVAVILLGVIAWAGLRGDDGQGQAAAPPATSPSSSAPAPPPAVPPSSPPPSLPTAEEAPSSTPSSPSPVRVRWRGQIVINGSSDQADLDSVPPRKGAGAGADLVGDWLKTSLRASGAGVQLAVLGDVATTGRAGCQETLATQGTGEIEYVRTGDTVCVTTSQGRVARLQVISAMQTSTAPIIRATVTVWDPPQAPQDN</sequence>
<feature type="compositionally biased region" description="Pro residues" evidence="1">
    <location>
        <begin position="65"/>
        <end position="80"/>
    </location>
</feature>
<feature type="region of interest" description="Disordered" evidence="1">
    <location>
        <begin position="45"/>
        <end position="99"/>
    </location>
</feature>
<organism evidence="3 4">
    <name type="scientific">Streptosporangium saharense</name>
    <dbReference type="NCBI Taxonomy" id="1706840"/>
    <lineage>
        <taxon>Bacteria</taxon>
        <taxon>Bacillati</taxon>
        <taxon>Actinomycetota</taxon>
        <taxon>Actinomycetes</taxon>
        <taxon>Streptosporangiales</taxon>
        <taxon>Streptosporangiaceae</taxon>
        <taxon>Streptosporangium</taxon>
    </lineage>
</organism>
<comment type="caution">
    <text evidence="3">The sequence shown here is derived from an EMBL/GenBank/DDBJ whole genome shotgun (WGS) entry which is preliminary data.</text>
</comment>
<reference evidence="3 4" key="1">
    <citation type="submission" date="2020-08" db="EMBL/GenBank/DDBJ databases">
        <title>Genomic Encyclopedia of Type Strains, Phase III (KMG-III): the genomes of soil and plant-associated and newly described type strains.</title>
        <authorList>
            <person name="Whitman W."/>
        </authorList>
    </citation>
    <scope>NUCLEOTIDE SEQUENCE [LARGE SCALE GENOMIC DNA]</scope>
    <source>
        <strain evidence="3 4">CECT 8840</strain>
    </source>
</reference>
<protein>
    <submittedName>
        <fullName evidence="3">Uncharacterized protein</fullName>
    </submittedName>
</protein>
<feature type="compositionally biased region" description="Low complexity" evidence="1">
    <location>
        <begin position="52"/>
        <end position="64"/>
    </location>
</feature>
<dbReference type="AlphaFoldDB" id="A0A7W7QXK0"/>
<evidence type="ECO:0000313" key="4">
    <source>
        <dbReference type="Proteomes" id="UP000552644"/>
    </source>
</evidence>
<dbReference type="EMBL" id="JACHJP010000022">
    <property type="protein sequence ID" value="MBB4920996.1"/>
    <property type="molecule type" value="Genomic_DNA"/>
</dbReference>
<feature type="compositionally biased region" description="Low complexity" evidence="1">
    <location>
        <begin position="81"/>
        <end position="96"/>
    </location>
</feature>
<dbReference type="RefSeq" id="WP_184725842.1">
    <property type="nucleotide sequence ID" value="NZ_JACHJP010000022.1"/>
</dbReference>
<evidence type="ECO:0000256" key="1">
    <source>
        <dbReference type="SAM" id="MobiDB-lite"/>
    </source>
</evidence>
<dbReference type="Proteomes" id="UP000552644">
    <property type="component" value="Unassembled WGS sequence"/>
</dbReference>
<name>A0A7W7QXK0_9ACTN</name>
<evidence type="ECO:0000256" key="2">
    <source>
        <dbReference type="SAM" id="Phobius"/>
    </source>
</evidence>
<keyword evidence="4" id="KW-1185">Reference proteome</keyword>
<evidence type="ECO:0000313" key="3">
    <source>
        <dbReference type="EMBL" id="MBB4920996.1"/>
    </source>
</evidence>
<gene>
    <name evidence="3" type="ORF">FHS44_008149</name>
</gene>
<feature type="transmembrane region" description="Helical" evidence="2">
    <location>
        <begin position="20"/>
        <end position="43"/>
    </location>
</feature>
<accession>A0A7W7QXK0</accession>
<keyword evidence="2" id="KW-0472">Membrane</keyword>
<keyword evidence="2" id="KW-0812">Transmembrane</keyword>